<protein>
    <recommendedName>
        <fullName evidence="3">DUF4333 domain-containing protein</fullName>
    </recommendedName>
</protein>
<gene>
    <name evidence="1" type="ORF">E1298_04830</name>
</gene>
<dbReference type="Proteomes" id="UP000294513">
    <property type="component" value="Unassembled WGS sequence"/>
</dbReference>
<evidence type="ECO:0000313" key="2">
    <source>
        <dbReference type="Proteomes" id="UP000294513"/>
    </source>
</evidence>
<dbReference type="AlphaFoldDB" id="A0A4V2YZ24"/>
<organism evidence="1 2">
    <name type="scientific">Actinomadura rubrisoli</name>
    <dbReference type="NCBI Taxonomy" id="2530368"/>
    <lineage>
        <taxon>Bacteria</taxon>
        <taxon>Bacillati</taxon>
        <taxon>Actinomycetota</taxon>
        <taxon>Actinomycetes</taxon>
        <taxon>Streptosporangiales</taxon>
        <taxon>Thermomonosporaceae</taxon>
        <taxon>Actinomadura</taxon>
    </lineage>
</organism>
<sequence>MRRLPAVAMAALLAVPMSGCKVMQRISDGSFNNAVTDGVVAELRDRGVRLEHRPSCKTPDSGSTSVVRVHCTARTRAGEPITVTGLAEAADTAHPRELYVVTVGGRELFRKDCLGLGCR</sequence>
<dbReference type="EMBL" id="SMKU01000011">
    <property type="protein sequence ID" value="TDD95437.1"/>
    <property type="molecule type" value="Genomic_DNA"/>
</dbReference>
<dbReference type="OrthoDB" id="3694165at2"/>
<dbReference type="RefSeq" id="WP_131889529.1">
    <property type="nucleotide sequence ID" value="NZ_SMKU01000011.1"/>
</dbReference>
<name>A0A4V2YZ24_9ACTN</name>
<proteinExistence type="predicted"/>
<comment type="caution">
    <text evidence="1">The sequence shown here is derived from an EMBL/GenBank/DDBJ whole genome shotgun (WGS) entry which is preliminary data.</text>
</comment>
<evidence type="ECO:0000313" key="1">
    <source>
        <dbReference type="EMBL" id="TDD95437.1"/>
    </source>
</evidence>
<reference evidence="1 2" key="1">
    <citation type="submission" date="2019-03" db="EMBL/GenBank/DDBJ databases">
        <title>Draft genome sequences of novel Actinobacteria.</title>
        <authorList>
            <person name="Sahin N."/>
            <person name="Ay H."/>
            <person name="Saygin H."/>
        </authorList>
    </citation>
    <scope>NUCLEOTIDE SEQUENCE [LARGE SCALE GENOMIC DNA]</scope>
    <source>
        <strain evidence="1 2">H3C3</strain>
    </source>
</reference>
<accession>A0A4V2YZ24</accession>
<evidence type="ECO:0008006" key="3">
    <source>
        <dbReference type="Google" id="ProtNLM"/>
    </source>
</evidence>
<keyword evidence="2" id="KW-1185">Reference proteome</keyword>